<dbReference type="VEuPathDB" id="TriTrypDB:LPAL13_330006100"/>
<organism evidence="2 3">
    <name type="scientific">Leishmania panamensis</name>
    <dbReference type="NCBI Taxonomy" id="5679"/>
    <lineage>
        <taxon>Eukaryota</taxon>
        <taxon>Discoba</taxon>
        <taxon>Euglenozoa</taxon>
        <taxon>Kinetoplastea</taxon>
        <taxon>Metakinetoplastina</taxon>
        <taxon>Trypanosomatida</taxon>
        <taxon>Trypanosomatidae</taxon>
        <taxon>Leishmaniinae</taxon>
        <taxon>Leishmania</taxon>
        <taxon>Leishmania guyanensis species complex</taxon>
    </lineage>
</organism>
<dbReference type="eggNOG" id="ENOG502S095">
    <property type="taxonomic scope" value="Eukaryota"/>
</dbReference>
<evidence type="ECO:0000313" key="3">
    <source>
        <dbReference type="Proteomes" id="UP000063063"/>
    </source>
</evidence>
<protein>
    <submittedName>
        <fullName evidence="2">Uncharacterized protein</fullName>
    </submittedName>
</protein>
<dbReference type="Proteomes" id="UP000063063">
    <property type="component" value="Chromosome 33"/>
</dbReference>
<dbReference type="EMBL" id="CP009402">
    <property type="protein sequence ID" value="AIO01306.1"/>
    <property type="molecule type" value="Genomic_DNA"/>
</dbReference>
<dbReference type="KEGG" id="lpan:LPMP_330130"/>
<dbReference type="OrthoDB" id="271683at2759"/>
<dbReference type="GeneID" id="22578166"/>
<dbReference type="AlphaFoldDB" id="A0A088RZD8"/>
<feature type="region of interest" description="Disordered" evidence="1">
    <location>
        <begin position="1"/>
        <end position="33"/>
    </location>
</feature>
<proteinExistence type="predicted"/>
<sequence length="352" mass="38825">MSEAPSKTAVNKRSSLASRLPKKRDEAPSTCGSLHRTVETTYDAAYAARPAGALNNAHSAHAAMEGVRAADGTAQANRGQPYILHHHPTSAWESTSHAAARNLQAEQPLDFFASARKIEREDDDRRGGLVGCMQRSLDIRTKRAEDARLCPPTPVFRSVEARATPPAVAQEKFGVKSNYIDLVECTHLKPETEEQIGYDDAPLMRLPGETLSQDLKVQSKVITQMGTSHELFRGTPKYLADTSVSYMGHVPIADRNVSCIHHGDDARRLFAKSTMTMAVHGRGVDIAVIGSNLVTRHRGGKNTKAPRALLPKTPDIINRTVEGRMLQQTLYGTLERERQMNIRDDAQGHRYF</sequence>
<gene>
    <name evidence="2" type="ORF">LPMP_330130</name>
</gene>
<keyword evidence="3" id="KW-1185">Reference proteome</keyword>
<feature type="compositionally biased region" description="Polar residues" evidence="1">
    <location>
        <begin position="8"/>
        <end position="17"/>
    </location>
</feature>
<evidence type="ECO:0000256" key="1">
    <source>
        <dbReference type="SAM" id="MobiDB-lite"/>
    </source>
</evidence>
<reference evidence="2 3" key="1">
    <citation type="journal article" date="2015" name="Sci. Rep.">
        <title>The genome of Leishmania panamensis: insights into genomics of the L. (Viannia) subgenus.</title>
        <authorList>
            <person name="Llanes A."/>
            <person name="Restrepo C.M."/>
            <person name="Vecchio G.D."/>
            <person name="Anguizola F.J."/>
            <person name="Lleonart R."/>
        </authorList>
    </citation>
    <scope>NUCLEOTIDE SEQUENCE [LARGE SCALE GENOMIC DNA]</scope>
    <source>
        <strain evidence="2 3">MHOM/PA/94/PSC-1</strain>
    </source>
</reference>
<dbReference type="RefSeq" id="XP_010702106.1">
    <property type="nucleotide sequence ID" value="XM_010703804.1"/>
</dbReference>
<accession>A0A088RZD8</accession>
<name>A0A088RZD8_LEIPA</name>
<dbReference type="VEuPathDB" id="TriTrypDB:LPMP_330130"/>
<evidence type="ECO:0000313" key="2">
    <source>
        <dbReference type="EMBL" id="AIO01306.1"/>
    </source>
</evidence>